<dbReference type="CDD" id="cd03809">
    <property type="entry name" value="GT4_MtfB-like"/>
    <property type="match status" value="1"/>
</dbReference>
<feature type="domain" description="Glycosyl transferase family 1" evidence="2">
    <location>
        <begin position="181"/>
        <end position="342"/>
    </location>
</feature>
<dbReference type="PANTHER" id="PTHR46401">
    <property type="entry name" value="GLYCOSYLTRANSFERASE WBBK-RELATED"/>
    <property type="match status" value="1"/>
</dbReference>
<dbReference type="Pfam" id="PF13439">
    <property type="entry name" value="Glyco_transf_4"/>
    <property type="match status" value="1"/>
</dbReference>
<evidence type="ECO:0000256" key="1">
    <source>
        <dbReference type="ARBA" id="ARBA00022679"/>
    </source>
</evidence>
<dbReference type="InterPro" id="IPR028098">
    <property type="entry name" value="Glyco_trans_4-like_N"/>
</dbReference>
<dbReference type="EMBL" id="CP059732">
    <property type="protein sequence ID" value="QMW01855.1"/>
    <property type="molecule type" value="Genomic_DNA"/>
</dbReference>
<dbReference type="RefSeq" id="WP_182459131.1">
    <property type="nucleotide sequence ID" value="NZ_CP059732.1"/>
</dbReference>
<keyword evidence="1 4" id="KW-0808">Transferase</keyword>
<organism evidence="4 5">
    <name type="scientific">Spirosoma foliorum</name>
    <dbReference type="NCBI Taxonomy" id="2710596"/>
    <lineage>
        <taxon>Bacteria</taxon>
        <taxon>Pseudomonadati</taxon>
        <taxon>Bacteroidota</taxon>
        <taxon>Cytophagia</taxon>
        <taxon>Cytophagales</taxon>
        <taxon>Cytophagaceae</taxon>
        <taxon>Spirosoma</taxon>
    </lineage>
</organism>
<evidence type="ECO:0000259" key="2">
    <source>
        <dbReference type="Pfam" id="PF00534"/>
    </source>
</evidence>
<dbReference type="Proteomes" id="UP000515369">
    <property type="component" value="Chromosome"/>
</dbReference>
<reference evidence="4 5" key="1">
    <citation type="submission" date="2020-07" db="EMBL/GenBank/DDBJ databases">
        <title>Spirosoma foliorum sp. nov., isolated from the leaves on the Nejang mountain Korea, Republic of.</title>
        <authorList>
            <person name="Ho H."/>
            <person name="Lee Y.-J."/>
            <person name="Nurcahyanto D.-A."/>
            <person name="Kim S.-G."/>
        </authorList>
    </citation>
    <scope>NUCLEOTIDE SEQUENCE [LARGE SCALE GENOMIC DNA]</scope>
    <source>
        <strain evidence="4 5">PL0136</strain>
    </source>
</reference>
<dbReference type="InterPro" id="IPR001296">
    <property type="entry name" value="Glyco_trans_1"/>
</dbReference>
<evidence type="ECO:0000313" key="5">
    <source>
        <dbReference type="Proteomes" id="UP000515369"/>
    </source>
</evidence>
<dbReference type="Pfam" id="PF00534">
    <property type="entry name" value="Glycos_transf_1"/>
    <property type="match status" value="1"/>
</dbReference>
<dbReference type="PANTHER" id="PTHR46401:SF2">
    <property type="entry name" value="GLYCOSYLTRANSFERASE WBBK-RELATED"/>
    <property type="match status" value="1"/>
</dbReference>
<dbReference type="AlphaFoldDB" id="A0A7G5GSL3"/>
<keyword evidence="5" id="KW-1185">Reference proteome</keyword>
<evidence type="ECO:0000313" key="4">
    <source>
        <dbReference type="EMBL" id="QMW01855.1"/>
    </source>
</evidence>
<dbReference type="GO" id="GO:0016757">
    <property type="term" value="F:glycosyltransferase activity"/>
    <property type="evidence" value="ECO:0007669"/>
    <property type="project" value="InterPro"/>
</dbReference>
<feature type="domain" description="Glycosyltransferase subfamily 4-like N-terminal" evidence="3">
    <location>
        <begin position="15"/>
        <end position="171"/>
    </location>
</feature>
<accession>A0A7G5GSL3</accession>
<evidence type="ECO:0000259" key="3">
    <source>
        <dbReference type="Pfam" id="PF13439"/>
    </source>
</evidence>
<sequence length="364" mass="42008">MNIFFDHQAFSLQNYGGISRYYCELIKGINKDEHHNAHLSLLWSNNIHLREYKIPVLPYPFPKRYRLLSQSNKIFNIVNAKLTNYDIYHATYFSDFLKNYTSHKPYVTTFYDMTYERLSHQFVELSADTLIIGQKKKIAQYASHLVAISESTKRDMVDILNIDPKKITVIYLSTPFSQKKILETTYKNNNRPYLLFVGNRTGYKNFIPFLRSIAYILIRYQIVLVCAGGGSFTSNEHDVIRALSLNGLVEHQLIDDTLLPHLYGGAIAFVFPSLYEGFGIPILEAFSCNCPCIVSNTSSFPEVAGKGALYFDPTDSESMATNVERVILDDELRNNLIQNGQQELRRFSWQHTINETLELYEKLI</sequence>
<dbReference type="Gene3D" id="3.40.50.2000">
    <property type="entry name" value="Glycogen Phosphorylase B"/>
    <property type="match status" value="2"/>
</dbReference>
<protein>
    <submittedName>
        <fullName evidence="4">Glycosyltransferase family 4 protein</fullName>
    </submittedName>
</protein>
<dbReference type="GO" id="GO:0009103">
    <property type="term" value="P:lipopolysaccharide biosynthetic process"/>
    <property type="evidence" value="ECO:0007669"/>
    <property type="project" value="TreeGrafter"/>
</dbReference>
<dbReference type="SUPFAM" id="SSF53756">
    <property type="entry name" value="UDP-Glycosyltransferase/glycogen phosphorylase"/>
    <property type="match status" value="1"/>
</dbReference>
<name>A0A7G5GSL3_9BACT</name>
<proteinExistence type="predicted"/>
<dbReference type="KEGG" id="sfol:H3H32_28530"/>
<gene>
    <name evidence="4" type="ORF">H3H32_28530</name>
</gene>